<evidence type="ECO:0000313" key="17">
    <source>
        <dbReference type="EMBL" id="CCH69603.1"/>
    </source>
</evidence>
<comment type="subunit">
    <text evidence="8">Homodimer.</text>
</comment>
<feature type="binding site" evidence="8 11">
    <location>
        <begin position="188"/>
        <end position="193"/>
    </location>
    <ligand>
        <name>NADP(+)</name>
        <dbReference type="ChEBI" id="CHEBI:58349"/>
    </ligand>
</feature>
<evidence type="ECO:0000256" key="7">
    <source>
        <dbReference type="ARBA" id="ARBA00047464"/>
    </source>
</evidence>
<dbReference type="EMBL" id="CAIZ01000091">
    <property type="protein sequence ID" value="CCH69603.1"/>
    <property type="molecule type" value="Genomic_DNA"/>
</dbReference>
<dbReference type="InterPro" id="IPR000343">
    <property type="entry name" value="4pyrrol_synth_GluRdtase"/>
</dbReference>
<dbReference type="RefSeq" id="WP_010849513.1">
    <property type="nucleotide sequence ID" value="NZ_HF570956.1"/>
</dbReference>
<evidence type="ECO:0000259" key="14">
    <source>
        <dbReference type="Pfam" id="PF00745"/>
    </source>
</evidence>
<dbReference type="Pfam" id="PF01488">
    <property type="entry name" value="Shikimate_DH"/>
    <property type="match status" value="1"/>
</dbReference>
<dbReference type="eggNOG" id="COG0373">
    <property type="taxonomic scope" value="Bacteria"/>
</dbReference>
<evidence type="ECO:0000256" key="3">
    <source>
        <dbReference type="ARBA" id="ARBA00012970"/>
    </source>
</evidence>
<dbReference type="Pfam" id="PF00745">
    <property type="entry name" value="GlutR_dimer"/>
    <property type="match status" value="1"/>
</dbReference>
<evidence type="ECO:0000256" key="8">
    <source>
        <dbReference type="HAMAP-Rule" id="MF_00087"/>
    </source>
</evidence>
<dbReference type="InterPro" id="IPR036343">
    <property type="entry name" value="GluRdtase_N_sf"/>
</dbReference>
<dbReference type="InterPro" id="IPR006151">
    <property type="entry name" value="Shikm_DH/Glu-tRNA_Rdtase"/>
</dbReference>
<dbReference type="PIRSF" id="PIRSF000445">
    <property type="entry name" value="4pyrrol_synth_GluRdtase"/>
    <property type="match status" value="1"/>
</dbReference>
<dbReference type="Proteomes" id="UP000013167">
    <property type="component" value="Unassembled WGS sequence"/>
</dbReference>
<dbReference type="HAMAP" id="MF_00087">
    <property type="entry name" value="Glu_tRNA_reductase"/>
    <property type="match status" value="1"/>
</dbReference>
<dbReference type="PANTHER" id="PTHR43013:SF1">
    <property type="entry name" value="GLUTAMYL-TRNA REDUCTASE"/>
    <property type="match status" value="1"/>
</dbReference>
<dbReference type="UniPathway" id="UPA00251">
    <property type="reaction ID" value="UER00316"/>
</dbReference>
<feature type="binding site" evidence="8 10">
    <location>
        <position position="120"/>
    </location>
    <ligand>
        <name>substrate</name>
    </ligand>
</feature>
<evidence type="ECO:0000256" key="9">
    <source>
        <dbReference type="PIRSR" id="PIRSR000445-1"/>
    </source>
</evidence>
<organism evidence="17 18">
    <name type="scientific">Phycicoccus elongatus Lp2</name>
    <dbReference type="NCBI Taxonomy" id="1193181"/>
    <lineage>
        <taxon>Bacteria</taxon>
        <taxon>Bacillati</taxon>
        <taxon>Actinomycetota</taxon>
        <taxon>Actinomycetes</taxon>
        <taxon>Micrococcales</taxon>
        <taxon>Intrasporangiaceae</taxon>
        <taxon>Phycicoccus</taxon>
    </lineage>
</organism>
<dbReference type="SUPFAM" id="SSF69742">
    <property type="entry name" value="Glutamyl tRNA-reductase catalytic, N-terminal domain"/>
    <property type="match status" value="1"/>
</dbReference>
<evidence type="ECO:0000256" key="10">
    <source>
        <dbReference type="PIRSR" id="PIRSR000445-2"/>
    </source>
</evidence>
<dbReference type="InterPro" id="IPR036291">
    <property type="entry name" value="NAD(P)-bd_dom_sf"/>
</dbReference>
<evidence type="ECO:0000259" key="15">
    <source>
        <dbReference type="Pfam" id="PF01488"/>
    </source>
</evidence>
<feature type="domain" description="Tetrapyrrole biosynthesis glutamyl-tRNA reductase dimerisation" evidence="14">
    <location>
        <begin position="318"/>
        <end position="416"/>
    </location>
</feature>
<dbReference type="InterPro" id="IPR015895">
    <property type="entry name" value="4pyrrol_synth_GluRdtase_N"/>
</dbReference>
<comment type="domain">
    <text evidence="8">Possesses an unusual extended V-shaped dimeric structure with each monomer consisting of three distinct domains arranged along a curved 'spinal' alpha-helix. The N-terminal catalytic domain specifically recognizes the glutamate moiety of the substrate. The second domain is the NADPH-binding domain, and the third C-terminal domain is responsible for dimerization.</text>
</comment>
<dbReference type="InterPro" id="IPR018214">
    <property type="entry name" value="GluRdtase_CS"/>
</dbReference>
<keyword evidence="6 8" id="KW-0627">Porphyrin biosynthesis</keyword>
<evidence type="ECO:0000256" key="5">
    <source>
        <dbReference type="ARBA" id="ARBA00023002"/>
    </source>
</evidence>
<feature type="binding site" evidence="8 10">
    <location>
        <begin position="114"/>
        <end position="116"/>
    </location>
    <ligand>
        <name>substrate</name>
    </ligand>
</feature>
<dbReference type="PROSITE" id="PS00747">
    <property type="entry name" value="GLUTR"/>
    <property type="match status" value="1"/>
</dbReference>
<evidence type="ECO:0000259" key="16">
    <source>
        <dbReference type="Pfam" id="PF05201"/>
    </source>
</evidence>
<dbReference type="GO" id="GO:0019353">
    <property type="term" value="P:protoporphyrinogen IX biosynthetic process from glutamate"/>
    <property type="evidence" value="ECO:0007669"/>
    <property type="project" value="TreeGrafter"/>
</dbReference>
<dbReference type="OrthoDB" id="110209at2"/>
<feature type="site" description="Important for activity" evidence="8 12">
    <location>
        <position position="99"/>
    </location>
</feature>
<dbReference type="NCBIfam" id="TIGR01035">
    <property type="entry name" value="hemA"/>
    <property type="match status" value="1"/>
</dbReference>
<feature type="binding site" evidence="8 10">
    <location>
        <begin position="49"/>
        <end position="52"/>
    </location>
    <ligand>
        <name>substrate</name>
    </ligand>
</feature>
<feature type="domain" description="Glutamyl-tRNA reductase N-terminal" evidence="16">
    <location>
        <begin position="6"/>
        <end position="156"/>
    </location>
</feature>
<dbReference type="InterPro" id="IPR015896">
    <property type="entry name" value="4pyrrol_synth_GluRdtase_dimer"/>
</dbReference>
<protein>
    <recommendedName>
        <fullName evidence="3 8">Glutamyl-tRNA reductase</fullName>
        <shortName evidence="8">GluTR</shortName>
        <ecNumber evidence="3 8">1.2.1.70</ecNumber>
    </recommendedName>
</protein>
<dbReference type="Gene3D" id="3.40.50.720">
    <property type="entry name" value="NAD(P)-binding Rossmann-like Domain"/>
    <property type="match status" value="1"/>
</dbReference>
<dbReference type="GO" id="GO:0050661">
    <property type="term" value="F:NADP binding"/>
    <property type="evidence" value="ECO:0007669"/>
    <property type="project" value="InterPro"/>
</dbReference>
<accession>N0DYL9</accession>
<dbReference type="SUPFAM" id="SSF69075">
    <property type="entry name" value="Glutamyl tRNA-reductase dimerization domain"/>
    <property type="match status" value="1"/>
</dbReference>
<comment type="similarity">
    <text evidence="2 8 13">Belongs to the glutamyl-tRNA reductase family.</text>
</comment>
<sequence length="438" mass="46406">MSLLVLGLSHHHAPLDVLERVAFDTSAASELEAAALRGEHVREALVLSTCNRTEVYAEAVTFHGALAELTDAFAEHTGVDRALLHPYLYVHYEERGVAHAFSVSSGLDSMAIGEAQVLGQLRSALRRGQARHHVGPQLNTVLQRALRVGKRVHSETGIDAVSRSLVDAALAEAATEVDLTTASVLVLGAGGMGALAATAAKAAGVRELLIANRGSVRSHTLAERLGGEVVAWEDRQAALGRADVVISSTGARGLVVSTADLVQAQRGRESRALVVVDLALPRDVEPGAATVPGVRLLDLAHLGTLLGDAGHHPQVQAATDLVTAEVAEYLTMRSAETVAPTVSALRRRAEDVVAAELTRLARRLPDLDPAERDEVAKAVHRVVEKLLHAPTVRVKEFAEQGRGGSYARALHELFDLDPRDVSLVSAPVPLVLDPEEGP</sequence>
<evidence type="ECO:0000256" key="11">
    <source>
        <dbReference type="PIRSR" id="PIRSR000445-3"/>
    </source>
</evidence>
<evidence type="ECO:0000256" key="4">
    <source>
        <dbReference type="ARBA" id="ARBA00022857"/>
    </source>
</evidence>
<evidence type="ECO:0000256" key="2">
    <source>
        <dbReference type="ARBA" id="ARBA00005916"/>
    </source>
</evidence>
<comment type="catalytic activity">
    <reaction evidence="7 8 13">
        <text>(S)-4-amino-5-oxopentanoate + tRNA(Glu) + NADP(+) = L-glutamyl-tRNA(Glu) + NADPH + H(+)</text>
        <dbReference type="Rhea" id="RHEA:12344"/>
        <dbReference type="Rhea" id="RHEA-COMP:9663"/>
        <dbReference type="Rhea" id="RHEA-COMP:9680"/>
        <dbReference type="ChEBI" id="CHEBI:15378"/>
        <dbReference type="ChEBI" id="CHEBI:57501"/>
        <dbReference type="ChEBI" id="CHEBI:57783"/>
        <dbReference type="ChEBI" id="CHEBI:58349"/>
        <dbReference type="ChEBI" id="CHEBI:78442"/>
        <dbReference type="ChEBI" id="CHEBI:78520"/>
        <dbReference type="EC" id="1.2.1.70"/>
    </reaction>
</comment>
<evidence type="ECO:0000256" key="13">
    <source>
        <dbReference type="RuleBase" id="RU000584"/>
    </source>
</evidence>
<evidence type="ECO:0000313" key="18">
    <source>
        <dbReference type="Proteomes" id="UP000013167"/>
    </source>
</evidence>
<comment type="caution">
    <text evidence="17">The sequence shown here is derived from an EMBL/GenBank/DDBJ whole genome shotgun (WGS) entry which is preliminary data.</text>
</comment>
<feature type="domain" description="Quinate/shikimate 5-dehydrogenase/glutamyl-tRNA reductase" evidence="15">
    <location>
        <begin position="170"/>
        <end position="302"/>
    </location>
</feature>
<gene>
    <name evidence="8 17" type="primary">hemA</name>
    <name evidence="17" type="ORF">BN10_240006</name>
</gene>
<dbReference type="AlphaFoldDB" id="N0DYL9"/>
<feature type="active site" description="Nucleophile" evidence="8 9">
    <location>
        <position position="50"/>
    </location>
</feature>
<evidence type="ECO:0000256" key="6">
    <source>
        <dbReference type="ARBA" id="ARBA00023244"/>
    </source>
</evidence>
<dbReference type="HOGENOM" id="CLU_035113_4_0_11"/>
<name>N0DYL9_9MICO</name>
<keyword evidence="18" id="KW-1185">Reference proteome</keyword>
<comment type="miscellaneous">
    <text evidence="8">During catalysis, the active site Cys acts as a nucleophile attacking the alpha-carbonyl group of tRNA-bound glutamate with the formation of a thioester intermediate between enzyme and glutamate, and the concomitant release of tRNA(Glu). The thioester intermediate is finally reduced by direct hydride transfer from NADPH, to form the product GSA.</text>
</comment>
<feature type="binding site" evidence="8 10">
    <location>
        <position position="109"/>
    </location>
    <ligand>
        <name>substrate</name>
    </ligand>
</feature>
<dbReference type="InterPro" id="IPR036453">
    <property type="entry name" value="GluRdtase_dimer_dom_sf"/>
</dbReference>
<reference evidence="17 18" key="1">
    <citation type="journal article" date="2013" name="ISME J.">
        <title>A metabolic model for members of the genus Tetrasphaera involved in enhanced biological phosphorus removal.</title>
        <authorList>
            <person name="Kristiansen R."/>
            <person name="Nguyen H.T.T."/>
            <person name="Saunders A.M."/>
            <person name="Nielsen J.L."/>
            <person name="Wimmer R."/>
            <person name="Le V.Q."/>
            <person name="McIlroy S.J."/>
            <person name="Petrovski S."/>
            <person name="Seviour R.J."/>
            <person name="Calteau A."/>
            <person name="Nielsen K.L."/>
            <person name="Nielsen P.H."/>
        </authorList>
    </citation>
    <scope>NUCLEOTIDE SEQUENCE [LARGE SCALE GENOMIC DNA]</scope>
    <source>
        <strain evidence="17 18">Lp2</strain>
    </source>
</reference>
<dbReference type="FunFam" id="3.30.460.30:FF:000001">
    <property type="entry name" value="Glutamyl-tRNA reductase"/>
    <property type="match status" value="1"/>
</dbReference>
<dbReference type="PANTHER" id="PTHR43013">
    <property type="entry name" value="GLUTAMYL-TRNA REDUCTASE"/>
    <property type="match status" value="1"/>
</dbReference>
<dbReference type="EC" id="1.2.1.70" evidence="3 8"/>
<dbReference type="Gene3D" id="3.30.460.30">
    <property type="entry name" value="Glutamyl-tRNA reductase, N-terminal domain"/>
    <property type="match status" value="1"/>
</dbReference>
<evidence type="ECO:0000256" key="12">
    <source>
        <dbReference type="PIRSR" id="PIRSR000445-4"/>
    </source>
</evidence>
<dbReference type="SUPFAM" id="SSF51735">
    <property type="entry name" value="NAD(P)-binding Rossmann-fold domains"/>
    <property type="match status" value="1"/>
</dbReference>
<dbReference type="GO" id="GO:0008883">
    <property type="term" value="F:glutamyl-tRNA reductase activity"/>
    <property type="evidence" value="ECO:0007669"/>
    <property type="project" value="UniProtKB-UniRule"/>
</dbReference>
<dbReference type="NCBIfam" id="NF000744">
    <property type="entry name" value="PRK00045.1-3"/>
    <property type="match status" value="1"/>
</dbReference>
<dbReference type="Pfam" id="PF05201">
    <property type="entry name" value="GlutR_N"/>
    <property type="match status" value="1"/>
</dbReference>
<keyword evidence="5 8" id="KW-0560">Oxidoreductase</keyword>
<proteinExistence type="inferred from homology"/>
<keyword evidence="4 8" id="KW-0521">NADP</keyword>
<dbReference type="STRING" id="1193181.BN10_240006"/>
<comment type="function">
    <text evidence="8">Catalyzes the NADPH-dependent reduction of glutamyl-tRNA(Glu) to glutamate 1-semialdehyde (GSA).</text>
</comment>
<evidence type="ECO:0000256" key="1">
    <source>
        <dbReference type="ARBA" id="ARBA00005059"/>
    </source>
</evidence>
<comment type="pathway">
    <text evidence="1 8 13">Porphyrin-containing compound metabolism; protoporphyrin-IX biosynthesis; 5-aminolevulinate from L-glutamyl-tRNA(Glu): step 1/2.</text>
</comment>